<dbReference type="Pfam" id="PF16951">
    <property type="entry name" value="MaAIMP_sms"/>
    <property type="match status" value="1"/>
</dbReference>
<comment type="caution">
    <text evidence="2">The sequence shown here is derived from an EMBL/GenBank/DDBJ whole genome shotgun (WGS) entry which is preliminary data.</text>
</comment>
<evidence type="ECO:0000313" key="3">
    <source>
        <dbReference type="Proteomes" id="UP000224915"/>
    </source>
</evidence>
<feature type="transmembrane region" description="Helical" evidence="1">
    <location>
        <begin position="6"/>
        <end position="27"/>
    </location>
</feature>
<keyword evidence="3" id="KW-1185">Reference proteome</keyword>
<dbReference type="InterPro" id="IPR031596">
    <property type="entry name" value="MaAIMP_sms"/>
</dbReference>
<dbReference type="Proteomes" id="UP000224915">
    <property type="component" value="Unassembled WGS sequence"/>
</dbReference>
<name>A0A2A9D316_9MICO</name>
<dbReference type="AlphaFoldDB" id="A0A2A9D316"/>
<reference evidence="2 3" key="1">
    <citation type="submission" date="2017-10" db="EMBL/GenBank/DDBJ databases">
        <title>Sequencing the genomes of 1000 actinobacteria strains.</title>
        <authorList>
            <person name="Klenk H.-P."/>
        </authorList>
    </citation>
    <scope>NUCLEOTIDE SEQUENCE [LARGE SCALE GENOMIC DNA]</scope>
    <source>
        <strain evidence="2 3">DSM 21801</strain>
    </source>
</reference>
<accession>A0A2A9D316</accession>
<keyword evidence="1" id="KW-0472">Membrane</keyword>
<sequence>MTPEAVLLLVVAILVVWGGLVASIVALRTNPERAQYPPGGVDDDEAP</sequence>
<protein>
    <submittedName>
        <fullName evidence="2">Putative methionine/alanine importer small subunit</fullName>
    </submittedName>
</protein>
<evidence type="ECO:0000313" key="2">
    <source>
        <dbReference type="EMBL" id="PFG21053.1"/>
    </source>
</evidence>
<dbReference type="NCBIfam" id="NF033493">
    <property type="entry name" value="MetS_like_NSS"/>
    <property type="match status" value="1"/>
</dbReference>
<dbReference type="EMBL" id="PDJD01000001">
    <property type="protein sequence ID" value="PFG21053.1"/>
    <property type="molecule type" value="Genomic_DNA"/>
</dbReference>
<keyword evidence="1" id="KW-1133">Transmembrane helix</keyword>
<keyword evidence="1" id="KW-0812">Transmembrane</keyword>
<evidence type="ECO:0000256" key="1">
    <source>
        <dbReference type="SAM" id="Phobius"/>
    </source>
</evidence>
<gene>
    <name evidence="2" type="ORF">ATL40_2673</name>
</gene>
<dbReference type="RefSeq" id="WP_098469949.1">
    <property type="nucleotide sequence ID" value="NZ_PDJD01000001.1"/>
</dbReference>
<organism evidence="2 3">
    <name type="scientific">Serinibacter salmoneus</name>
    <dbReference type="NCBI Taxonomy" id="556530"/>
    <lineage>
        <taxon>Bacteria</taxon>
        <taxon>Bacillati</taxon>
        <taxon>Actinomycetota</taxon>
        <taxon>Actinomycetes</taxon>
        <taxon>Micrococcales</taxon>
        <taxon>Beutenbergiaceae</taxon>
        <taxon>Serinibacter</taxon>
    </lineage>
</organism>
<proteinExistence type="predicted"/>